<reference evidence="2" key="1">
    <citation type="submission" date="2020-03" db="EMBL/GenBank/DDBJ databases">
        <authorList>
            <person name="Weist P."/>
        </authorList>
    </citation>
    <scope>NUCLEOTIDE SEQUENCE</scope>
</reference>
<evidence type="ECO:0000313" key="2">
    <source>
        <dbReference type="EMBL" id="CAB1448297.1"/>
    </source>
</evidence>
<gene>
    <name evidence="2" type="ORF">PLEPLA_LOCUS35954</name>
</gene>
<keyword evidence="3" id="KW-1185">Reference proteome</keyword>
<name>A0A9N7VEF4_PLEPL</name>
<organism evidence="2 3">
    <name type="scientific">Pleuronectes platessa</name>
    <name type="common">European plaice</name>
    <dbReference type="NCBI Taxonomy" id="8262"/>
    <lineage>
        <taxon>Eukaryota</taxon>
        <taxon>Metazoa</taxon>
        <taxon>Chordata</taxon>
        <taxon>Craniata</taxon>
        <taxon>Vertebrata</taxon>
        <taxon>Euteleostomi</taxon>
        <taxon>Actinopterygii</taxon>
        <taxon>Neopterygii</taxon>
        <taxon>Teleostei</taxon>
        <taxon>Neoteleostei</taxon>
        <taxon>Acanthomorphata</taxon>
        <taxon>Carangaria</taxon>
        <taxon>Pleuronectiformes</taxon>
        <taxon>Pleuronectoidei</taxon>
        <taxon>Pleuronectidae</taxon>
        <taxon>Pleuronectes</taxon>
    </lineage>
</organism>
<accession>A0A9N7VEF4</accession>
<protein>
    <submittedName>
        <fullName evidence="2">Uncharacterized protein</fullName>
    </submittedName>
</protein>
<sequence>MGNVIAFSLRFFIWGRESNQREDRRERVRDPASLLVSRWNLLQSAVLISGAATAILSYCRLAATPQPIDGGLGRPSPALSHLPLESGRLSGSYPKMNDPVSELRRGPGERLQFG</sequence>
<proteinExistence type="predicted"/>
<dbReference type="EMBL" id="CADEAL010003972">
    <property type="protein sequence ID" value="CAB1448297.1"/>
    <property type="molecule type" value="Genomic_DNA"/>
</dbReference>
<feature type="region of interest" description="Disordered" evidence="1">
    <location>
        <begin position="72"/>
        <end position="114"/>
    </location>
</feature>
<dbReference type="AlphaFoldDB" id="A0A9N7VEF4"/>
<evidence type="ECO:0000313" key="3">
    <source>
        <dbReference type="Proteomes" id="UP001153269"/>
    </source>
</evidence>
<dbReference type="Proteomes" id="UP001153269">
    <property type="component" value="Unassembled WGS sequence"/>
</dbReference>
<evidence type="ECO:0000256" key="1">
    <source>
        <dbReference type="SAM" id="MobiDB-lite"/>
    </source>
</evidence>
<comment type="caution">
    <text evidence="2">The sequence shown here is derived from an EMBL/GenBank/DDBJ whole genome shotgun (WGS) entry which is preliminary data.</text>
</comment>